<name>A0ABM0GT00_SACKO</name>
<protein>
    <submittedName>
        <fullName evidence="5">WW domain-binding protein 1-like</fullName>
    </submittedName>
</protein>
<keyword evidence="2" id="KW-0812">Transmembrane</keyword>
<proteinExistence type="predicted"/>
<feature type="chain" id="PRO_5045238761" evidence="3">
    <location>
        <begin position="23"/>
        <end position="157"/>
    </location>
</feature>
<feature type="compositionally biased region" description="Pro residues" evidence="1">
    <location>
        <begin position="147"/>
        <end position="157"/>
    </location>
</feature>
<evidence type="ECO:0000313" key="4">
    <source>
        <dbReference type="Proteomes" id="UP000694865"/>
    </source>
</evidence>
<keyword evidence="3" id="KW-0732">Signal</keyword>
<dbReference type="RefSeq" id="XP_002736709.2">
    <property type="nucleotide sequence ID" value="XM_002736663.2"/>
</dbReference>
<evidence type="ECO:0000256" key="2">
    <source>
        <dbReference type="SAM" id="Phobius"/>
    </source>
</evidence>
<reference evidence="5" key="1">
    <citation type="submission" date="2025-08" db="UniProtKB">
        <authorList>
            <consortium name="RefSeq"/>
        </authorList>
    </citation>
    <scope>IDENTIFICATION</scope>
    <source>
        <tissue evidence="5">Testes</tissue>
    </source>
</reference>
<evidence type="ECO:0000256" key="3">
    <source>
        <dbReference type="SAM" id="SignalP"/>
    </source>
</evidence>
<sequence length="157" mass="17524">MESIQSILFTFAFICFTSFTEALRCGGIYCDHDQYCCALDTPRCCYHDDMGCCNTGSVLAVSWFWFIMFLILIGTCGCCCCYQRRSQARQGYMFLRHNNEPIFQGYGSGGSTDIPYGSRGTTEYPHGANVFVSPPAYEDVTKQSAPPDQPPPAYSVK</sequence>
<evidence type="ECO:0000313" key="5">
    <source>
        <dbReference type="RefSeq" id="XP_002736709.2"/>
    </source>
</evidence>
<feature type="signal peptide" evidence="3">
    <location>
        <begin position="1"/>
        <end position="22"/>
    </location>
</feature>
<gene>
    <name evidence="5" type="primary">LOC100378325</name>
</gene>
<keyword evidence="2" id="KW-0472">Membrane</keyword>
<evidence type="ECO:0000256" key="1">
    <source>
        <dbReference type="SAM" id="MobiDB-lite"/>
    </source>
</evidence>
<organism evidence="4 5">
    <name type="scientific">Saccoglossus kowalevskii</name>
    <name type="common">Acorn worm</name>
    <dbReference type="NCBI Taxonomy" id="10224"/>
    <lineage>
        <taxon>Eukaryota</taxon>
        <taxon>Metazoa</taxon>
        <taxon>Hemichordata</taxon>
        <taxon>Enteropneusta</taxon>
        <taxon>Harrimaniidae</taxon>
        <taxon>Saccoglossus</taxon>
    </lineage>
</organism>
<keyword evidence="4" id="KW-1185">Reference proteome</keyword>
<feature type="region of interest" description="Disordered" evidence="1">
    <location>
        <begin position="138"/>
        <end position="157"/>
    </location>
</feature>
<dbReference type="GeneID" id="100378325"/>
<dbReference type="Proteomes" id="UP000694865">
    <property type="component" value="Unplaced"/>
</dbReference>
<keyword evidence="2" id="KW-1133">Transmembrane helix</keyword>
<accession>A0ABM0GT00</accession>
<feature type="transmembrane region" description="Helical" evidence="2">
    <location>
        <begin position="63"/>
        <end position="82"/>
    </location>
</feature>